<feature type="non-terminal residue" evidence="1">
    <location>
        <position position="1"/>
    </location>
</feature>
<comment type="caution">
    <text evidence="1">The sequence shown here is derived from an EMBL/GenBank/DDBJ whole genome shotgun (WGS) entry which is preliminary data.</text>
</comment>
<dbReference type="OrthoDB" id="10439667at2759"/>
<evidence type="ECO:0000313" key="2">
    <source>
        <dbReference type="Proteomes" id="UP000660729"/>
    </source>
</evidence>
<reference evidence="1" key="1">
    <citation type="submission" date="2020-04" db="EMBL/GenBank/DDBJ databases">
        <title>Draft genome resource of the tomato pathogen Pseudocercospora fuligena.</title>
        <authorList>
            <person name="Zaccaron A."/>
        </authorList>
    </citation>
    <scope>NUCLEOTIDE SEQUENCE</scope>
    <source>
        <strain evidence="1">PF001</strain>
    </source>
</reference>
<dbReference type="Proteomes" id="UP000660729">
    <property type="component" value="Unassembled WGS sequence"/>
</dbReference>
<protein>
    <submittedName>
        <fullName evidence="1">Uncharacterized protein</fullName>
    </submittedName>
</protein>
<organism evidence="1 2">
    <name type="scientific">Pseudocercospora fuligena</name>
    <dbReference type="NCBI Taxonomy" id="685502"/>
    <lineage>
        <taxon>Eukaryota</taxon>
        <taxon>Fungi</taxon>
        <taxon>Dikarya</taxon>
        <taxon>Ascomycota</taxon>
        <taxon>Pezizomycotina</taxon>
        <taxon>Dothideomycetes</taxon>
        <taxon>Dothideomycetidae</taxon>
        <taxon>Mycosphaerellales</taxon>
        <taxon>Mycosphaerellaceae</taxon>
        <taxon>Pseudocercospora</taxon>
    </lineage>
</organism>
<dbReference type="AlphaFoldDB" id="A0A8H6VKE7"/>
<evidence type="ECO:0000313" key="1">
    <source>
        <dbReference type="EMBL" id="KAF7194935.1"/>
    </source>
</evidence>
<sequence>MHQQEITMPVPPKGRPIRKVKVKLSYEGCTEFRHFISDLLAQAPETQERGRPRVLGSYLPPPRNSSVETRAAIERVLEYFWIFNERGRMIERMDTVSIDTGDLSEAQIGTSGGLTEVYYEDLLVLRDSTPRKMHLRSRLIAPLLEGYGLDPDHIFCWKAQVGSECGSLQWACLLSFAFLAWHLIVETADHSTHRYTASRSQHDYSFPSAARHQDVHKSTLRLPSNSVYYPSPQLARGIQGCGMSAPEVLSHLDIEWDKSQAHKAARRRKREELREFISRLWLSCQNEPPAMTEVLLSVWPNEKQARALLAIIQGFQRDGPEYVPGEELLIQLGGCGMTLFEVRQHLVTEWHRSQALQRRIEDTRRVLTIRYSQYVAGTVDEAVEVVNGSLTDEQVTSLDLFVNDFHTEGSSYQPTEDVVKAIEGYNGTLGNGEDGPGSLRD</sequence>
<proteinExistence type="predicted"/>
<gene>
    <name evidence="1" type="ORF">HII31_03772</name>
</gene>
<dbReference type="EMBL" id="JABCIY010000047">
    <property type="protein sequence ID" value="KAF7194935.1"/>
    <property type="molecule type" value="Genomic_DNA"/>
</dbReference>
<name>A0A8H6VKE7_9PEZI</name>
<accession>A0A8H6VKE7</accession>
<keyword evidence="2" id="KW-1185">Reference proteome</keyword>